<dbReference type="InterPro" id="IPR020846">
    <property type="entry name" value="MFS_dom"/>
</dbReference>
<dbReference type="SUPFAM" id="SSF103473">
    <property type="entry name" value="MFS general substrate transporter"/>
    <property type="match status" value="1"/>
</dbReference>
<geneLocation type="plasmid" evidence="11 13">
    <name>24</name>
</geneLocation>
<evidence type="ECO:0000256" key="8">
    <source>
        <dbReference type="SAM" id="Phobius"/>
    </source>
</evidence>
<evidence type="ECO:0000259" key="9">
    <source>
        <dbReference type="PROSITE" id="PS50850"/>
    </source>
</evidence>
<dbReference type="STRING" id="45056.Lade_0344"/>
<dbReference type="GO" id="GO:0005886">
    <property type="term" value="C:plasma membrane"/>
    <property type="evidence" value="ECO:0007669"/>
    <property type="project" value="UniProtKB-SubCell"/>
</dbReference>
<feature type="domain" description="Major facilitator superfamily (MFS) profile" evidence="9">
    <location>
        <begin position="8"/>
        <end position="422"/>
    </location>
</feature>
<feature type="transmembrane region" description="Helical" evidence="8">
    <location>
        <begin position="101"/>
        <end position="121"/>
    </location>
</feature>
<evidence type="ECO:0000256" key="1">
    <source>
        <dbReference type="ARBA" id="ARBA00004651"/>
    </source>
</evidence>
<dbReference type="PANTHER" id="PTHR43528">
    <property type="entry name" value="ALPHA-KETOGLUTARATE PERMEASE"/>
    <property type="match status" value="1"/>
</dbReference>
<feature type="transmembrane region" description="Helical" evidence="8">
    <location>
        <begin position="394"/>
        <end position="415"/>
    </location>
</feature>
<dbReference type="InterPro" id="IPR005828">
    <property type="entry name" value="MFS_sugar_transport-like"/>
</dbReference>
<feature type="transmembrane region" description="Helical" evidence="8">
    <location>
        <begin position="177"/>
        <end position="196"/>
    </location>
</feature>
<keyword evidence="2" id="KW-0813">Transport</keyword>
<reference evidence="11 13" key="2">
    <citation type="submission" date="2018-12" db="EMBL/GenBank/DDBJ databases">
        <authorList>
            <consortium name="Pathogen Informatics"/>
        </authorList>
    </citation>
    <scope>NUCLEOTIDE SEQUENCE [LARGE SCALE GENOMIC DNA]</scope>
    <source>
        <strain evidence="11 13">NCTC12735</strain>
        <plasmid evidence="13">24</plasmid>
    </source>
</reference>
<dbReference type="EMBL" id="LR134433">
    <property type="protein sequence ID" value="VEH85968.1"/>
    <property type="molecule type" value="Genomic_DNA"/>
</dbReference>
<dbReference type="PROSITE" id="PS50850">
    <property type="entry name" value="MFS"/>
    <property type="match status" value="1"/>
</dbReference>
<feature type="transmembrane region" description="Helical" evidence="8">
    <location>
        <begin position="273"/>
        <end position="293"/>
    </location>
</feature>
<dbReference type="AlphaFoldDB" id="A0A0W0R3N7"/>
<accession>A0A0W0R3N7</accession>
<feature type="transmembrane region" description="Helical" evidence="8">
    <location>
        <begin position="142"/>
        <end position="165"/>
    </location>
</feature>
<dbReference type="InterPro" id="IPR051084">
    <property type="entry name" value="H+-coupled_symporters"/>
</dbReference>
<dbReference type="GO" id="GO:0015293">
    <property type="term" value="F:symporter activity"/>
    <property type="evidence" value="ECO:0007669"/>
    <property type="project" value="UniProtKB-KW"/>
</dbReference>
<evidence type="ECO:0000256" key="6">
    <source>
        <dbReference type="ARBA" id="ARBA00022989"/>
    </source>
</evidence>
<organism evidence="10 12">
    <name type="scientific">Legionella adelaidensis</name>
    <dbReference type="NCBI Taxonomy" id="45056"/>
    <lineage>
        <taxon>Bacteria</taxon>
        <taxon>Pseudomonadati</taxon>
        <taxon>Pseudomonadota</taxon>
        <taxon>Gammaproteobacteria</taxon>
        <taxon>Legionellales</taxon>
        <taxon>Legionellaceae</taxon>
        <taxon>Legionella</taxon>
    </lineage>
</organism>
<keyword evidence="4 8" id="KW-0812">Transmembrane</keyword>
<dbReference type="Pfam" id="PF00083">
    <property type="entry name" value="Sugar_tr"/>
    <property type="match status" value="1"/>
</dbReference>
<feature type="transmembrane region" description="Helical" evidence="8">
    <location>
        <begin position="363"/>
        <end position="382"/>
    </location>
</feature>
<feature type="transmembrane region" description="Helical" evidence="8">
    <location>
        <begin position="236"/>
        <end position="261"/>
    </location>
</feature>
<feature type="transmembrane region" description="Helical" evidence="8">
    <location>
        <begin position="326"/>
        <end position="351"/>
    </location>
</feature>
<dbReference type="EMBL" id="LNKA01000001">
    <property type="protein sequence ID" value="KTC65686.1"/>
    <property type="molecule type" value="Genomic_DNA"/>
</dbReference>
<keyword evidence="12" id="KW-1185">Reference proteome</keyword>
<dbReference type="RefSeq" id="WP_058461423.1">
    <property type="nucleotide sequence ID" value="NZ_CAAAHS010000006.1"/>
</dbReference>
<feature type="transmembrane region" description="Helical" evidence="8">
    <location>
        <begin position="300"/>
        <end position="320"/>
    </location>
</feature>
<evidence type="ECO:0000313" key="11">
    <source>
        <dbReference type="EMBL" id="VEH85968.1"/>
    </source>
</evidence>
<dbReference type="Gene3D" id="1.20.1250.20">
    <property type="entry name" value="MFS general substrate transporter like domains"/>
    <property type="match status" value="2"/>
</dbReference>
<dbReference type="KEGG" id="ladl:NCTC12735_01613"/>
<sequence>MFKVSKKILVSGAIGNALEMYEFGIWGLFSIYLSSEFLPPGSNLSDIFFLFFISYILRPIGSLIFGILADQIGRKKVLIVGILLMGLCTSLVGILPSYTHIGAFAILFLVLFRLVQIVAIGGEYISSISLLIESCAPNKKGFYGSWAAFGVNSGMLLASLVGTSIVHMINSGAIPDYSWRFAFLVSLLTMFFGLWVRRSIPESFEFIMQNSRFPKRSFQAIFIEMKTTIRSRLFDSFLICSLVAFGVSVTILVFIYAPIHIFNFSKISTGDAFLINSIGLAVLICFLPFFGYLSDIYGRTSILFLGTLSIIFLIIPYFIFLCTGSFYLTLFLHILIGIPCSCVFAVTPVLITEIFPPSLRCSATGILYSLAGSISGGITPLLAFKLANLSGFGFLPSIILIFFGSISLISLSYFVKGNSQDPKLILVKI</sequence>
<dbReference type="Pfam" id="PF07690">
    <property type="entry name" value="MFS_1"/>
    <property type="match status" value="1"/>
</dbReference>
<evidence type="ECO:0000256" key="5">
    <source>
        <dbReference type="ARBA" id="ARBA00022847"/>
    </source>
</evidence>
<feature type="transmembrane region" description="Helical" evidence="8">
    <location>
        <begin position="77"/>
        <end position="95"/>
    </location>
</feature>
<evidence type="ECO:0000256" key="7">
    <source>
        <dbReference type="ARBA" id="ARBA00023136"/>
    </source>
</evidence>
<evidence type="ECO:0000313" key="13">
    <source>
        <dbReference type="Proteomes" id="UP000281170"/>
    </source>
</evidence>
<dbReference type="Proteomes" id="UP000281170">
    <property type="component" value="Plasmid 24"/>
</dbReference>
<comment type="subcellular location">
    <subcellularLocation>
        <location evidence="1">Cell membrane</location>
        <topology evidence="1">Multi-pass membrane protein</topology>
    </subcellularLocation>
</comment>
<keyword evidence="5" id="KW-0769">Symport</keyword>
<keyword evidence="7 8" id="KW-0472">Membrane</keyword>
<evidence type="ECO:0000313" key="10">
    <source>
        <dbReference type="EMBL" id="KTC65686.1"/>
    </source>
</evidence>
<dbReference type="InterPro" id="IPR036259">
    <property type="entry name" value="MFS_trans_sf"/>
</dbReference>
<keyword evidence="6 8" id="KW-1133">Transmembrane helix</keyword>
<dbReference type="PANTHER" id="PTHR43528:SF1">
    <property type="entry name" value="ALPHA-KETOGLUTARATE PERMEASE"/>
    <property type="match status" value="1"/>
</dbReference>
<gene>
    <name evidence="10" type="primary">proP6</name>
    <name evidence="11" type="synonym">proP_2</name>
    <name evidence="10" type="ORF">Lade_0344</name>
    <name evidence="11" type="ORF">NCTC12735_01613</name>
</gene>
<feature type="transmembrane region" description="Helical" evidence="8">
    <location>
        <begin position="47"/>
        <end position="68"/>
    </location>
</feature>
<protein>
    <submittedName>
        <fullName evidence="10">Proline/betaine transporter ProP6</fullName>
    </submittedName>
    <submittedName>
        <fullName evidence="11">Putative proline/glycine betaine transporter</fullName>
    </submittedName>
</protein>
<keyword evidence="3" id="KW-1003">Cell membrane</keyword>
<feature type="transmembrane region" description="Helical" evidence="8">
    <location>
        <begin position="12"/>
        <end position="35"/>
    </location>
</feature>
<evidence type="ECO:0000313" key="12">
    <source>
        <dbReference type="Proteomes" id="UP000054859"/>
    </source>
</evidence>
<reference evidence="10 12" key="1">
    <citation type="submission" date="2015-11" db="EMBL/GenBank/DDBJ databases">
        <title>Identification of large and diverse effector repertoires of 38 Legionella species.</title>
        <authorList>
            <person name="Burstein D."/>
            <person name="Amaro F."/>
            <person name="Zusman T."/>
            <person name="Lifshitz Z."/>
            <person name="Cohen O."/>
            <person name="Gilbert J.A."/>
            <person name="Pupko T."/>
            <person name="Shuman H.A."/>
            <person name="Segal G."/>
        </authorList>
    </citation>
    <scope>NUCLEOTIDE SEQUENCE [LARGE SCALE GENOMIC DNA]</scope>
    <source>
        <strain evidence="10 12">1762-AUS-E</strain>
    </source>
</reference>
<evidence type="ECO:0000256" key="2">
    <source>
        <dbReference type="ARBA" id="ARBA00022448"/>
    </source>
</evidence>
<evidence type="ECO:0000256" key="3">
    <source>
        <dbReference type="ARBA" id="ARBA00022475"/>
    </source>
</evidence>
<keyword evidence="11" id="KW-0614">Plasmid</keyword>
<proteinExistence type="predicted"/>
<name>A0A0W0R3N7_9GAMM</name>
<dbReference type="OrthoDB" id="3690818at2"/>
<dbReference type="Proteomes" id="UP000054859">
    <property type="component" value="Unassembled WGS sequence"/>
</dbReference>
<evidence type="ECO:0000256" key="4">
    <source>
        <dbReference type="ARBA" id="ARBA00022692"/>
    </source>
</evidence>
<dbReference type="InterPro" id="IPR011701">
    <property type="entry name" value="MFS"/>
</dbReference>
<dbReference type="PATRIC" id="fig|45056.6.peg.351"/>